<gene>
    <name evidence="3" type="ORF">PAUS00366_LOCUS22857</name>
</gene>
<feature type="region of interest" description="Disordered" evidence="1">
    <location>
        <begin position="71"/>
        <end position="96"/>
    </location>
</feature>
<feature type="signal peptide" evidence="2">
    <location>
        <begin position="1"/>
        <end position="21"/>
    </location>
</feature>
<proteinExistence type="predicted"/>
<feature type="chain" id="PRO_5030995079" evidence="2">
    <location>
        <begin position="22"/>
        <end position="313"/>
    </location>
</feature>
<evidence type="ECO:0000313" key="3">
    <source>
        <dbReference type="EMBL" id="CAE0730071.1"/>
    </source>
</evidence>
<reference evidence="3" key="1">
    <citation type="submission" date="2021-01" db="EMBL/GenBank/DDBJ databases">
        <authorList>
            <person name="Corre E."/>
            <person name="Pelletier E."/>
            <person name="Niang G."/>
            <person name="Scheremetjew M."/>
            <person name="Finn R."/>
            <person name="Kale V."/>
            <person name="Holt S."/>
            <person name="Cochrane G."/>
            <person name="Meng A."/>
            <person name="Brown T."/>
            <person name="Cohen L."/>
        </authorList>
    </citation>
    <scope>NUCLEOTIDE SEQUENCE</scope>
    <source>
        <strain evidence="3">10249 10 AB</strain>
    </source>
</reference>
<protein>
    <submittedName>
        <fullName evidence="3">Uncharacterized protein</fullName>
    </submittedName>
</protein>
<dbReference type="AlphaFoldDB" id="A0A7S4AXE5"/>
<keyword evidence="2" id="KW-0732">Signal</keyword>
<name>A0A7S4AXE5_9STRA</name>
<accession>A0A7S4AXE5</accession>
<sequence length="313" mass="34083">MLRRLPTAFCVFVGLLSSTTALPNSDEITGDNIVFAVSHPTADRGKPARQLRTRISNGRGERNANIQQDLQQLQREHASSASSSYGGAGGKSIRNSNSDQDVLQICRRMKLNFARAANGRDMHGGEFVRGEWLHRYGVNIDAESHDGSNNLHPMIFDSSNVESNALAGNKDIFELGSPNFDCGGFGHGRGGKEGAPGENCRHLGNLLIPSRKSRIQSSRERGRTSKSLPGGILVFEFSKLTKVDNIELLNVSRGNQIKAVHNDGTLETIDLVSMGKNGFQNVPLDLEHVKELHVKFHSFAAVSGIDLCVVVDQ</sequence>
<organism evidence="3">
    <name type="scientific">Pseudo-nitzschia australis</name>
    <dbReference type="NCBI Taxonomy" id="44445"/>
    <lineage>
        <taxon>Eukaryota</taxon>
        <taxon>Sar</taxon>
        <taxon>Stramenopiles</taxon>
        <taxon>Ochrophyta</taxon>
        <taxon>Bacillariophyta</taxon>
        <taxon>Bacillariophyceae</taxon>
        <taxon>Bacillariophycidae</taxon>
        <taxon>Bacillariales</taxon>
        <taxon>Bacillariaceae</taxon>
        <taxon>Pseudo-nitzschia</taxon>
    </lineage>
</organism>
<dbReference type="EMBL" id="HBIX01034973">
    <property type="protein sequence ID" value="CAE0730071.1"/>
    <property type="molecule type" value="Transcribed_RNA"/>
</dbReference>
<evidence type="ECO:0000256" key="1">
    <source>
        <dbReference type="SAM" id="MobiDB-lite"/>
    </source>
</evidence>
<evidence type="ECO:0000256" key="2">
    <source>
        <dbReference type="SAM" id="SignalP"/>
    </source>
</evidence>